<reference evidence="3" key="2">
    <citation type="submission" date="2020-09" db="EMBL/GenBank/DDBJ databases">
        <authorList>
            <person name="Sun Q."/>
            <person name="Zhou Y."/>
        </authorList>
    </citation>
    <scope>NUCLEOTIDE SEQUENCE</scope>
    <source>
        <strain evidence="3">CGMCC 1.16012</strain>
    </source>
</reference>
<dbReference type="RefSeq" id="WP_095595852.1">
    <property type="nucleotide sequence ID" value="NZ_BMKN01000001.1"/>
</dbReference>
<sequence length="94" mass="10658">MAETPDYIRLDKWLWQARFFKTRSLSAERVTKGKVRLNGTKTLKPGQRVRVTDVLTFPQGNEIRVVRVLSLGDRRGPASEAQQLYVDVDPASGD</sequence>
<dbReference type="CDD" id="cd00165">
    <property type="entry name" value="S4"/>
    <property type="match status" value="1"/>
</dbReference>
<protein>
    <submittedName>
        <fullName evidence="3">Heat-shock protein Hsp15</fullName>
    </submittedName>
</protein>
<reference evidence="3" key="1">
    <citation type="journal article" date="2014" name="Int. J. Syst. Evol. Microbiol.">
        <title>Complete genome sequence of Corynebacterium casei LMG S-19264T (=DSM 44701T), isolated from a smear-ripened cheese.</title>
        <authorList>
            <consortium name="US DOE Joint Genome Institute (JGI-PGF)"/>
            <person name="Walter F."/>
            <person name="Albersmeier A."/>
            <person name="Kalinowski J."/>
            <person name="Ruckert C."/>
        </authorList>
    </citation>
    <scope>NUCLEOTIDE SEQUENCE</scope>
    <source>
        <strain evidence="3">CGMCC 1.16012</strain>
    </source>
</reference>
<keyword evidence="1" id="KW-0694">RNA-binding</keyword>
<dbReference type="OrthoDB" id="9797176at2"/>
<dbReference type="Pfam" id="PF01479">
    <property type="entry name" value="S4"/>
    <property type="match status" value="1"/>
</dbReference>
<dbReference type="EMBL" id="BMKN01000001">
    <property type="protein sequence ID" value="GGE46908.1"/>
    <property type="molecule type" value="Genomic_DNA"/>
</dbReference>
<proteinExistence type="predicted"/>
<evidence type="ECO:0000313" key="4">
    <source>
        <dbReference type="Proteomes" id="UP000606730"/>
    </source>
</evidence>
<feature type="domain" description="RNA-binding S4" evidence="2">
    <location>
        <begin position="8"/>
        <end position="71"/>
    </location>
</feature>
<evidence type="ECO:0000313" key="3">
    <source>
        <dbReference type="EMBL" id="GGE46908.1"/>
    </source>
</evidence>
<dbReference type="Gene3D" id="3.10.290.10">
    <property type="entry name" value="RNA-binding S4 domain"/>
    <property type="match status" value="1"/>
</dbReference>
<organism evidence="3 4">
    <name type="scientific">Actibacterium pelagium</name>
    <dbReference type="NCBI Taxonomy" id="2029103"/>
    <lineage>
        <taxon>Bacteria</taxon>
        <taxon>Pseudomonadati</taxon>
        <taxon>Pseudomonadota</taxon>
        <taxon>Alphaproteobacteria</taxon>
        <taxon>Rhodobacterales</taxon>
        <taxon>Roseobacteraceae</taxon>
        <taxon>Actibacterium</taxon>
    </lineage>
</organism>
<evidence type="ECO:0000259" key="2">
    <source>
        <dbReference type="SMART" id="SM00363"/>
    </source>
</evidence>
<dbReference type="PROSITE" id="PS50889">
    <property type="entry name" value="S4"/>
    <property type="match status" value="1"/>
</dbReference>
<comment type="caution">
    <text evidence="3">The sequence shown here is derived from an EMBL/GenBank/DDBJ whole genome shotgun (WGS) entry which is preliminary data.</text>
</comment>
<dbReference type="InterPro" id="IPR036986">
    <property type="entry name" value="S4_RNA-bd_sf"/>
</dbReference>
<dbReference type="GO" id="GO:0003723">
    <property type="term" value="F:RNA binding"/>
    <property type="evidence" value="ECO:0007669"/>
    <property type="project" value="UniProtKB-KW"/>
</dbReference>
<dbReference type="AlphaFoldDB" id="A0A917AED5"/>
<keyword evidence="4" id="KW-1185">Reference proteome</keyword>
<dbReference type="Proteomes" id="UP000606730">
    <property type="component" value="Unassembled WGS sequence"/>
</dbReference>
<name>A0A917AED5_9RHOB</name>
<dbReference type="SUPFAM" id="SSF55174">
    <property type="entry name" value="Alpha-L RNA-binding motif"/>
    <property type="match status" value="1"/>
</dbReference>
<dbReference type="InterPro" id="IPR002942">
    <property type="entry name" value="S4_RNA-bd"/>
</dbReference>
<accession>A0A917AED5</accession>
<gene>
    <name evidence="3" type="ORF">GCM10011517_13310</name>
</gene>
<evidence type="ECO:0000256" key="1">
    <source>
        <dbReference type="PROSITE-ProRule" id="PRU00182"/>
    </source>
</evidence>
<dbReference type="SMART" id="SM00363">
    <property type="entry name" value="S4"/>
    <property type="match status" value="1"/>
</dbReference>